<keyword evidence="1" id="KW-0812">Transmembrane</keyword>
<organism evidence="2 3">
    <name type="scientific">Paenibacillus larvae</name>
    <dbReference type="NCBI Taxonomy" id="1464"/>
    <lineage>
        <taxon>Bacteria</taxon>
        <taxon>Bacillati</taxon>
        <taxon>Bacillota</taxon>
        <taxon>Bacilli</taxon>
        <taxon>Bacillales</taxon>
        <taxon>Paenibacillaceae</taxon>
        <taxon>Paenibacillus</taxon>
    </lineage>
</organism>
<sequence length="235" mass="26936">MEGKEFSMWAICTKEFRNLFKSVKSIIVIVIIFGVTYLIADIMEKSADQLKELGLGSDGYAMGTLFIVFLLGILFISGLSHDMINREVSSRTMRFLVTKTTRNKIIAGKYLGVWFFWLCCIVCSFILISLVSKKFLWFNVMDCMTFISVGIAFTILFSVIIPKPSISMFFSIVFSLAFPALSYWSIYSNNNLVNSFKYLTPYYYSSLGNYFILINLVYALLVLFIALALFKRRDL</sequence>
<feature type="transmembrane region" description="Helical" evidence="1">
    <location>
        <begin position="105"/>
        <end position="130"/>
    </location>
</feature>
<evidence type="ECO:0000313" key="2">
    <source>
        <dbReference type="EMBL" id="MDT2251213.1"/>
    </source>
</evidence>
<comment type="caution">
    <text evidence="2">The sequence shown here is derived from an EMBL/GenBank/DDBJ whole genome shotgun (WGS) entry which is preliminary data.</text>
</comment>
<name>A0AAP5JT62_9BACL</name>
<dbReference type="PANTHER" id="PTHR43471">
    <property type="entry name" value="ABC TRANSPORTER PERMEASE"/>
    <property type="match status" value="1"/>
</dbReference>
<evidence type="ECO:0000256" key="1">
    <source>
        <dbReference type="SAM" id="Phobius"/>
    </source>
</evidence>
<protein>
    <submittedName>
        <fullName evidence="2">ABC transporter permease subunit</fullName>
    </submittedName>
</protein>
<reference evidence="2" key="2">
    <citation type="submission" date="2023-03" db="EMBL/GenBank/DDBJ databases">
        <authorList>
            <person name="Obshta O."/>
            <person name="Zabrodski M.W."/>
            <person name="Soomro T."/>
            <person name="Wilson G."/>
            <person name="Masood F."/>
            <person name="Thebeau J."/>
            <person name="Bezerra Da Silva M.C."/>
            <person name="Raza F."/>
            <person name="Biganski S."/>
            <person name="Jose M."/>
            <person name="Camilli M."/>
            <person name="Kozii I.V."/>
            <person name="Kozii R.V."/>
            <person name="Simko E."/>
            <person name="Wood S.C."/>
        </authorList>
    </citation>
    <scope>NUCLEOTIDE SEQUENCE</scope>
    <source>
        <strain evidence="2">PL001</strain>
    </source>
</reference>
<dbReference type="Pfam" id="PF12679">
    <property type="entry name" value="ABC2_membrane_2"/>
    <property type="match status" value="1"/>
</dbReference>
<dbReference type="AlphaFoldDB" id="A0AAP5JT62"/>
<proteinExistence type="predicted"/>
<evidence type="ECO:0000313" key="3">
    <source>
        <dbReference type="Proteomes" id="UP001259239"/>
    </source>
</evidence>
<feature type="transmembrane region" description="Helical" evidence="1">
    <location>
        <begin position="136"/>
        <end position="161"/>
    </location>
</feature>
<dbReference type="GO" id="GO:0005886">
    <property type="term" value="C:plasma membrane"/>
    <property type="evidence" value="ECO:0007669"/>
    <property type="project" value="UniProtKB-SubCell"/>
</dbReference>
<reference evidence="2" key="1">
    <citation type="journal article" date="2023" name="J. Vet. Diagn. Invest.">
        <title>Oxytetracycline-resistant Paenibacillus larvae identified in commercial beekeeping operations in Saskatchewan using pooled honey sampling.</title>
        <authorList>
            <person name="Obshta O."/>
            <person name="Zabrodski M.W."/>
            <person name="Soomro T."/>
            <person name="Wilson G."/>
            <person name="Masood F."/>
            <person name="Thebeau J."/>
            <person name="Silva M.C.B."/>
            <person name="Biganski S."/>
            <person name="Kozii I.V."/>
            <person name="Koziy R.V."/>
            <person name="Raza M.F."/>
            <person name="Jose M.S."/>
            <person name="Simko E."/>
            <person name="Wood S.C."/>
        </authorList>
    </citation>
    <scope>NUCLEOTIDE SEQUENCE</scope>
    <source>
        <strain evidence="2">PL001</strain>
    </source>
</reference>
<accession>A0AAP5JT62</accession>
<dbReference type="GO" id="GO:0140359">
    <property type="term" value="F:ABC-type transporter activity"/>
    <property type="evidence" value="ECO:0007669"/>
    <property type="project" value="InterPro"/>
</dbReference>
<feature type="transmembrane region" description="Helical" evidence="1">
    <location>
        <begin position="21"/>
        <end position="40"/>
    </location>
</feature>
<keyword evidence="1" id="KW-0472">Membrane</keyword>
<dbReference type="EMBL" id="JARQGV010000004">
    <property type="protein sequence ID" value="MDT2251213.1"/>
    <property type="molecule type" value="Genomic_DNA"/>
</dbReference>
<dbReference type="Proteomes" id="UP001259239">
    <property type="component" value="Unassembled WGS sequence"/>
</dbReference>
<keyword evidence="1" id="KW-1133">Transmembrane helix</keyword>
<feature type="transmembrane region" description="Helical" evidence="1">
    <location>
        <begin position="207"/>
        <end position="230"/>
    </location>
</feature>
<gene>
    <name evidence="2" type="ORF">P7H09_07595</name>
</gene>
<feature type="transmembrane region" description="Helical" evidence="1">
    <location>
        <begin position="60"/>
        <end position="84"/>
    </location>
</feature>
<feature type="transmembrane region" description="Helical" evidence="1">
    <location>
        <begin position="168"/>
        <end position="187"/>
    </location>
</feature>